<reference evidence="1 2" key="1">
    <citation type="journal article" date="2014" name="G3 (Bethesda)">
        <title>Genome sequence of Candidatus Riesia pediculischaeffi, endosymbiont of chimpanzee lice, and genomic comparison of recently acquired endosymbionts from human and chimpanzee lice.</title>
        <authorList>
            <person name="Boyd B.M."/>
            <person name="Allen J.M."/>
            <person name="de Crecy-Lagard V."/>
            <person name="Reed D.L."/>
        </authorList>
    </citation>
    <scope>NUCLEOTIDE SEQUENCE [LARGE SCALE GENOMIC DNA]</scope>
    <source>
        <strain evidence="1 2">PTSU</strain>
    </source>
</reference>
<dbReference type="EMBL" id="AWXV01000004">
    <property type="protein sequence ID" value="KIE63803.1"/>
    <property type="molecule type" value="Genomic_DNA"/>
</dbReference>
<organism evidence="1 2">
    <name type="scientific">Candidatus Riesia pediculischaeffi PTSU</name>
    <dbReference type="NCBI Taxonomy" id="1401651"/>
    <lineage>
        <taxon>Bacteria</taxon>
        <taxon>Pseudomonadati</taxon>
        <taxon>Pseudomonadota</taxon>
        <taxon>Gammaproteobacteria</taxon>
        <taxon>Enterobacterales</taxon>
        <taxon>Enterobacteriaceae</taxon>
        <taxon>Candidatus Riesia</taxon>
    </lineage>
</organism>
<accession>A0A0C1V7L1</accession>
<protein>
    <submittedName>
        <fullName evidence="1">Uncharacterized protein</fullName>
    </submittedName>
</protein>
<evidence type="ECO:0000313" key="2">
    <source>
        <dbReference type="Proteomes" id="UP000054529"/>
    </source>
</evidence>
<evidence type="ECO:0000313" key="1">
    <source>
        <dbReference type="EMBL" id="KIE63803.1"/>
    </source>
</evidence>
<sequence length="37" mass="4580">MNTKDLIGVEIKEDPFYLRWRTANFIRWSQKSFVQDF</sequence>
<dbReference type="Proteomes" id="UP000054529">
    <property type="component" value="Unassembled WGS sequence"/>
</dbReference>
<gene>
    <name evidence="1" type="ORF">P689_122285</name>
</gene>
<name>A0A0C1V7L1_9ENTR</name>
<dbReference type="HOGENOM" id="CLU_3341785_0_0_6"/>
<proteinExistence type="predicted"/>
<comment type="caution">
    <text evidence="1">The sequence shown here is derived from an EMBL/GenBank/DDBJ whole genome shotgun (WGS) entry which is preliminary data.</text>
</comment>
<dbReference type="AlphaFoldDB" id="A0A0C1V7L1"/>